<dbReference type="AlphaFoldDB" id="X1VIB8"/>
<sequence>MADYVIRRMRAPEHEITLEGKTVGRGIVVAD</sequence>
<organism evidence="1">
    <name type="scientific">marine sediment metagenome</name>
    <dbReference type="NCBI Taxonomy" id="412755"/>
    <lineage>
        <taxon>unclassified sequences</taxon>
        <taxon>metagenomes</taxon>
        <taxon>ecological metagenomes</taxon>
    </lineage>
</organism>
<comment type="caution">
    <text evidence="1">The sequence shown here is derived from an EMBL/GenBank/DDBJ whole genome shotgun (WGS) entry which is preliminary data.</text>
</comment>
<gene>
    <name evidence="1" type="ORF">S12H4_42525</name>
</gene>
<proteinExistence type="predicted"/>
<accession>X1VIB8</accession>
<name>X1VIB8_9ZZZZ</name>
<reference evidence="1" key="1">
    <citation type="journal article" date="2014" name="Front. Microbiol.">
        <title>High frequency of phylogenetically diverse reductive dehalogenase-homologous genes in deep subseafloor sedimentary metagenomes.</title>
        <authorList>
            <person name="Kawai M."/>
            <person name="Futagami T."/>
            <person name="Toyoda A."/>
            <person name="Takaki Y."/>
            <person name="Nishi S."/>
            <person name="Hori S."/>
            <person name="Arai W."/>
            <person name="Tsubouchi T."/>
            <person name="Morono Y."/>
            <person name="Uchiyama I."/>
            <person name="Ito T."/>
            <person name="Fujiyama A."/>
            <person name="Inagaki F."/>
            <person name="Takami H."/>
        </authorList>
    </citation>
    <scope>NUCLEOTIDE SEQUENCE</scope>
    <source>
        <strain evidence="1">Expedition CK06-06</strain>
    </source>
</reference>
<protein>
    <submittedName>
        <fullName evidence="1">Uncharacterized protein</fullName>
    </submittedName>
</protein>
<evidence type="ECO:0000313" key="1">
    <source>
        <dbReference type="EMBL" id="GAJ14806.1"/>
    </source>
</evidence>
<dbReference type="EMBL" id="BARW01026033">
    <property type="protein sequence ID" value="GAJ14806.1"/>
    <property type="molecule type" value="Genomic_DNA"/>
</dbReference>
<feature type="non-terminal residue" evidence="1">
    <location>
        <position position="31"/>
    </location>
</feature>